<evidence type="ECO:0000256" key="8">
    <source>
        <dbReference type="PIRSR" id="PIRSR611778-50"/>
    </source>
</evidence>
<dbReference type="GO" id="GO:0046872">
    <property type="term" value="F:metal ion binding"/>
    <property type="evidence" value="ECO:0007669"/>
    <property type="project" value="UniProtKB-KW"/>
</dbReference>
<dbReference type="Proteomes" id="UP000075884">
    <property type="component" value="Unassembled WGS sequence"/>
</dbReference>
<comment type="cofactor">
    <cofactor evidence="1">
        <name>Zn(2+)</name>
        <dbReference type="ChEBI" id="CHEBI:29105"/>
    </cofactor>
</comment>
<feature type="compositionally biased region" description="Polar residues" evidence="9">
    <location>
        <begin position="730"/>
        <end position="739"/>
    </location>
</feature>
<dbReference type="Gene3D" id="3.20.20.140">
    <property type="entry name" value="Metal-dependent hydrolases"/>
    <property type="match status" value="2"/>
</dbReference>
<dbReference type="InterPro" id="IPR032466">
    <property type="entry name" value="Metal_Hydrolase"/>
</dbReference>
<evidence type="ECO:0000256" key="3">
    <source>
        <dbReference type="ARBA" id="ARBA00022553"/>
    </source>
</evidence>
<dbReference type="PANTHER" id="PTHR11647">
    <property type="entry name" value="HYDRANTOINASE/DIHYDROPYRIMIDINASE FAMILY MEMBER"/>
    <property type="match status" value="1"/>
</dbReference>
<dbReference type="SUPFAM" id="SSF51338">
    <property type="entry name" value="Composite domain of metallo-dependent hydrolases"/>
    <property type="match status" value="2"/>
</dbReference>
<proteinExistence type="inferred from homology"/>
<feature type="domain" description="Amidohydrolase-related" evidence="10">
    <location>
        <begin position="146"/>
        <end position="299"/>
    </location>
</feature>
<dbReference type="AlphaFoldDB" id="A0A182N6Q8"/>
<name>A0A182N6Q8_9DIPT</name>
<accession>A0A182N6Q8</accession>
<comment type="catalytic activity">
    <reaction evidence="6">
        <text>5,6-dihydrouracil + H2O = 3-(carbamoylamino)propanoate + H(+)</text>
        <dbReference type="Rhea" id="RHEA:16121"/>
        <dbReference type="ChEBI" id="CHEBI:11892"/>
        <dbReference type="ChEBI" id="CHEBI:15377"/>
        <dbReference type="ChEBI" id="CHEBI:15378"/>
        <dbReference type="ChEBI" id="CHEBI:15901"/>
        <dbReference type="EC" id="3.5.2.2"/>
    </reaction>
</comment>
<dbReference type="EC" id="3.5.2.2" evidence="7"/>
<dbReference type="SUPFAM" id="SSF51556">
    <property type="entry name" value="Metallo-dependent hydrolases"/>
    <property type="match status" value="2"/>
</dbReference>
<evidence type="ECO:0000256" key="9">
    <source>
        <dbReference type="SAM" id="MobiDB-lite"/>
    </source>
</evidence>
<reference evidence="11" key="2">
    <citation type="submission" date="2020-05" db="UniProtKB">
        <authorList>
            <consortium name="EnsemblMetazoa"/>
        </authorList>
    </citation>
    <scope>IDENTIFICATION</scope>
    <source>
        <strain evidence="11">WRAIR2</strain>
    </source>
</reference>
<feature type="compositionally biased region" description="Polar residues" evidence="9">
    <location>
        <begin position="710"/>
        <end position="719"/>
    </location>
</feature>
<dbReference type="EnsemblMetazoa" id="ADIR003331-RA">
    <property type="protein sequence ID" value="ADIR003331-PA"/>
    <property type="gene ID" value="ADIR003331"/>
</dbReference>
<reference evidence="12" key="1">
    <citation type="submission" date="2013-03" db="EMBL/GenBank/DDBJ databases">
        <title>The Genome Sequence of Anopheles dirus WRAIR2.</title>
        <authorList>
            <consortium name="The Broad Institute Genomics Platform"/>
            <person name="Neafsey D.E."/>
            <person name="Walton C."/>
            <person name="Walker B."/>
            <person name="Young S.K."/>
            <person name="Zeng Q."/>
            <person name="Gargeya S."/>
            <person name="Fitzgerald M."/>
            <person name="Haas B."/>
            <person name="Abouelleil A."/>
            <person name="Allen A.W."/>
            <person name="Alvarado L."/>
            <person name="Arachchi H.M."/>
            <person name="Berlin A.M."/>
            <person name="Chapman S.B."/>
            <person name="Gainer-Dewar J."/>
            <person name="Goldberg J."/>
            <person name="Griggs A."/>
            <person name="Gujja S."/>
            <person name="Hansen M."/>
            <person name="Howarth C."/>
            <person name="Imamovic A."/>
            <person name="Ireland A."/>
            <person name="Larimer J."/>
            <person name="McCowan C."/>
            <person name="Murphy C."/>
            <person name="Pearson M."/>
            <person name="Poon T.W."/>
            <person name="Priest M."/>
            <person name="Roberts A."/>
            <person name="Saif S."/>
            <person name="Shea T."/>
            <person name="Sisk P."/>
            <person name="Sykes S."/>
            <person name="Wortman J."/>
            <person name="Nusbaum C."/>
            <person name="Birren B."/>
        </authorList>
    </citation>
    <scope>NUCLEOTIDE SEQUENCE [LARGE SCALE GENOMIC DNA]</scope>
    <source>
        <strain evidence="12">WRAIR2</strain>
    </source>
</reference>
<dbReference type="FunFam" id="3.20.20.140:FF:000076">
    <property type="entry name" value="Dihydropyrimidinase like 2"/>
    <property type="match status" value="1"/>
</dbReference>
<dbReference type="InterPro" id="IPR006680">
    <property type="entry name" value="Amidohydro-rel"/>
</dbReference>
<dbReference type="FunFam" id="3.20.20.140:FF:000217">
    <property type="entry name" value="Dihydropyrimidinase-related protein 1"/>
    <property type="match status" value="1"/>
</dbReference>
<dbReference type="VEuPathDB" id="VectorBase:ADIR003331"/>
<evidence type="ECO:0000259" key="10">
    <source>
        <dbReference type="Pfam" id="PF01979"/>
    </source>
</evidence>
<keyword evidence="4" id="KW-0479">Metal-binding</keyword>
<dbReference type="CDD" id="cd01314">
    <property type="entry name" value="D-HYD"/>
    <property type="match status" value="1"/>
</dbReference>
<evidence type="ECO:0000256" key="2">
    <source>
        <dbReference type="ARBA" id="ARBA00008829"/>
    </source>
</evidence>
<dbReference type="InterPro" id="IPR050378">
    <property type="entry name" value="Metallo-dep_Hydrolases_sf"/>
</dbReference>
<feature type="modified residue" description="N6-carboxylysine" evidence="8">
    <location>
        <position position="247"/>
    </location>
</feature>
<evidence type="ECO:0000256" key="1">
    <source>
        <dbReference type="ARBA" id="ARBA00001947"/>
    </source>
</evidence>
<evidence type="ECO:0000313" key="12">
    <source>
        <dbReference type="Proteomes" id="UP000075884"/>
    </source>
</evidence>
<keyword evidence="5" id="KW-0378">Hydrolase</keyword>
<dbReference type="PANTHER" id="PTHR11647:SF1">
    <property type="entry name" value="COLLAPSIN RESPONSE MEDIATOR PROTEIN"/>
    <property type="match status" value="1"/>
</dbReference>
<dbReference type="STRING" id="7168.A0A182N6Q8"/>
<evidence type="ECO:0000256" key="6">
    <source>
        <dbReference type="ARBA" id="ARBA00036696"/>
    </source>
</evidence>
<feature type="domain" description="Amidohydrolase-related" evidence="10">
    <location>
        <begin position="501"/>
        <end position="626"/>
    </location>
</feature>
<dbReference type="InterPro" id="IPR011778">
    <property type="entry name" value="Hydantoinase/dihydroPyrase"/>
</dbReference>
<dbReference type="GO" id="GO:0005829">
    <property type="term" value="C:cytosol"/>
    <property type="evidence" value="ECO:0007669"/>
    <property type="project" value="TreeGrafter"/>
</dbReference>
<feature type="region of interest" description="Disordered" evidence="9">
    <location>
        <begin position="707"/>
        <end position="786"/>
    </location>
</feature>
<comment type="PTM">
    <text evidence="8">Carbamylation allows a single lysine to coordinate two divalent metal cations.</text>
</comment>
<sequence>MSGTVQDNSTTTVERDTQFEQPIGLGLPVDLVDTASQISAVTSESSTNTVSVEESSEMESAQEAVDSGVPEVLNHYSVIVSLCWVSQCLRNSAQNRLYIKRGHVVNHDGMQQADVYIEDGTVRYVGSGADFVVPGGCRTIDATGKMVMPGGIDPHTHFQLEFGGTVAVDDFYKGTKAAVAGGTTTIMDFVLPNKGESLLEAYDTWRARADPKVVCDYGLHVGITWWSKSVRDDMRILCQERGVNSFKCFMAYKGLYQLNDSELYEVFETCKELGAVAMVHAENGDIIAKNVTKLLSDGVTGPEGHELSRTEEVEAEATNRACVIAHQAQCPLYVVHVMSKSAGIEVARARRRYNATGIFGETLAAALGTDGTHYHDKCWHHAAAHVLSPPLRPDPTTPEFMMKLLAQEDGSTNWRLFVALNITKAPLYVTRVTSKLAAEQLSQAKRRGQVVYGETLASSLGCTLTNVKPNALVYYTTSPPIRKDPETPRHLVKFLALDDLQTTGSDNCTFNRNQKELGLKDFSKIPNGVNGVEDRMSVVWEKGVQSGLIDPQRFVAITSTNAAKIFNLYPRKGRIAPGSDADLIIWDPKAVRTISAATHHQACDFNIFEGMKCHGVPEFVIVRGRVCVEYDLIRVAEGQGAFLETPVYPSFVYDALNGVVRPDEGADEKHARNGVQGLDLHSKSGHDVDIPDPYALPEKYIPGPALSVISGDSQLSTPHSARGHRPDGQKNMQESTFSISGKKLANEDGRSVAHSKPSVAEELDKSESRSCIRVRAPPGGKSSGFW</sequence>
<organism evidence="11 12">
    <name type="scientific">Anopheles dirus</name>
    <dbReference type="NCBI Taxonomy" id="7168"/>
    <lineage>
        <taxon>Eukaryota</taxon>
        <taxon>Metazoa</taxon>
        <taxon>Ecdysozoa</taxon>
        <taxon>Arthropoda</taxon>
        <taxon>Hexapoda</taxon>
        <taxon>Insecta</taxon>
        <taxon>Pterygota</taxon>
        <taxon>Neoptera</taxon>
        <taxon>Endopterygota</taxon>
        <taxon>Diptera</taxon>
        <taxon>Nematocera</taxon>
        <taxon>Culicoidea</taxon>
        <taxon>Culicidae</taxon>
        <taxon>Anophelinae</taxon>
        <taxon>Anopheles</taxon>
    </lineage>
</organism>
<comment type="similarity">
    <text evidence="2">Belongs to the metallo-dependent hydrolases superfamily. Hydantoinase/dihydropyrimidinase family.</text>
</comment>
<keyword evidence="3" id="KW-0597">Phosphoprotein</keyword>
<dbReference type="Pfam" id="PF01979">
    <property type="entry name" value="Amidohydro_1"/>
    <property type="match status" value="2"/>
</dbReference>
<evidence type="ECO:0000256" key="4">
    <source>
        <dbReference type="ARBA" id="ARBA00022723"/>
    </source>
</evidence>
<evidence type="ECO:0000256" key="5">
    <source>
        <dbReference type="ARBA" id="ARBA00022801"/>
    </source>
</evidence>
<dbReference type="GO" id="GO:0006208">
    <property type="term" value="P:pyrimidine nucleobase catabolic process"/>
    <property type="evidence" value="ECO:0007669"/>
    <property type="project" value="TreeGrafter"/>
</dbReference>
<protein>
    <recommendedName>
        <fullName evidence="7">dihydropyrimidinase</fullName>
        <ecNumber evidence="7">3.5.2.2</ecNumber>
    </recommendedName>
</protein>
<keyword evidence="12" id="KW-1185">Reference proteome</keyword>
<dbReference type="InterPro" id="IPR011059">
    <property type="entry name" value="Metal-dep_hydrolase_composite"/>
</dbReference>
<evidence type="ECO:0000313" key="11">
    <source>
        <dbReference type="EnsemblMetazoa" id="ADIR003331-PA"/>
    </source>
</evidence>
<dbReference type="GO" id="GO:0004157">
    <property type="term" value="F:dihydropyrimidinase activity"/>
    <property type="evidence" value="ECO:0007669"/>
    <property type="project" value="UniProtKB-EC"/>
</dbReference>
<evidence type="ECO:0000256" key="7">
    <source>
        <dbReference type="ARBA" id="ARBA00039113"/>
    </source>
</evidence>